<dbReference type="GO" id="GO:0009234">
    <property type="term" value="P:menaquinone biosynthetic process"/>
    <property type="evidence" value="ECO:0007669"/>
    <property type="project" value="UniProtKB-UniRule"/>
</dbReference>
<keyword evidence="7 8" id="KW-0472">Membrane</keyword>
<gene>
    <name evidence="8" type="primary">menA</name>
    <name evidence="10" type="ORF">SAMN05421638_0398</name>
</gene>
<dbReference type="InterPro" id="IPR004657">
    <property type="entry name" value="MenA"/>
</dbReference>
<dbReference type="InterPro" id="IPR026046">
    <property type="entry name" value="UBIAD1"/>
</dbReference>
<dbReference type="GO" id="GO:0005886">
    <property type="term" value="C:plasma membrane"/>
    <property type="evidence" value="ECO:0007669"/>
    <property type="project" value="UniProtKB-SubCell"/>
</dbReference>
<dbReference type="Proteomes" id="UP000242560">
    <property type="component" value="Unassembled WGS sequence"/>
</dbReference>
<evidence type="ECO:0000256" key="6">
    <source>
        <dbReference type="ARBA" id="ARBA00022989"/>
    </source>
</evidence>
<evidence type="ECO:0000256" key="5">
    <source>
        <dbReference type="ARBA" id="ARBA00022692"/>
    </source>
</evidence>
<sequence>MIDWIKAARLRTLPLSVSGIILGSFIARWRVVEAGGDWDWRIFALALLVTLLYQVLSNFANDYGDGIRGTDELRVNEAEQRAVASGKITANQMRNAVILFSILSSAATVALLYFAFFKDGFITEFYTFVGLGIACILAAIGYTVGKKPYGYMGLGDIFVFIFFGLVSVCGSYFLFTKEFHWDTLLPASAIGLLSAAVLNLNNMRDIESDELSGKKTLALRLGFKRAMVYEIILLQLPLLFVLVFMMMNGLHNQGKYYAFIFFILMLPLTGLRRKIMQVTTPRELDPFLKQVGIIALTMAVLVAFGLNYFN</sequence>
<keyword evidence="6 8" id="KW-1133">Transmembrane helix</keyword>
<dbReference type="PANTHER" id="PTHR13929:SF0">
    <property type="entry name" value="UBIA PRENYLTRANSFERASE DOMAIN-CONTAINING PROTEIN 1"/>
    <property type="match status" value="1"/>
</dbReference>
<evidence type="ECO:0000256" key="2">
    <source>
        <dbReference type="ARBA" id="ARBA00022428"/>
    </source>
</evidence>
<comment type="subcellular location">
    <subcellularLocation>
        <location evidence="8">Cell membrane</location>
        <topology evidence="8">Multi-pass membrane protein</topology>
    </subcellularLocation>
    <subcellularLocation>
        <location evidence="1">Membrane</location>
        <topology evidence="1">Multi-pass membrane protein</topology>
    </subcellularLocation>
</comment>
<dbReference type="UniPathway" id="UPA00079">
    <property type="reaction ID" value="UER00168"/>
</dbReference>
<dbReference type="RefSeq" id="WP_089818174.1">
    <property type="nucleotide sequence ID" value="NZ_FORQ01000001.1"/>
</dbReference>
<dbReference type="CDD" id="cd13962">
    <property type="entry name" value="PT_UbiA_UBIAD1"/>
    <property type="match status" value="1"/>
</dbReference>
<dbReference type="HAMAP" id="MF_01937">
    <property type="entry name" value="MenA_1"/>
    <property type="match status" value="1"/>
</dbReference>
<dbReference type="NCBIfam" id="TIGR00751">
    <property type="entry name" value="menA"/>
    <property type="match status" value="1"/>
</dbReference>
<accession>A0A1I3JUX4</accession>
<comment type="similarity">
    <text evidence="8">Belongs to the MenA family. Type 1 subfamily.</text>
</comment>
<feature type="transmembrane region" description="Helical" evidence="8">
    <location>
        <begin position="12"/>
        <end position="32"/>
    </location>
</feature>
<feature type="transmembrane region" description="Helical" evidence="8">
    <location>
        <begin position="157"/>
        <end position="175"/>
    </location>
</feature>
<dbReference type="InterPro" id="IPR000537">
    <property type="entry name" value="UbiA_prenyltransferase"/>
</dbReference>
<proteinExistence type="inferred from homology"/>
<evidence type="ECO:0000256" key="9">
    <source>
        <dbReference type="NCBIfam" id="TIGR00751"/>
    </source>
</evidence>
<comment type="pathway">
    <text evidence="8">Quinol/quinone metabolism; menaquinone biosynthesis; menaquinol from 1,4-dihydroxy-2-naphthoate: step 1/2.</text>
</comment>
<name>A0A1I3JUX4_9FLAO</name>
<reference evidence="11" key="1">
    <citation type="submission" date="2016-10" db="EMBL/GenBank/DDBJ databases">
        <authorList>
            <person name="Varghese N."/>
            <person name="Submissions S."/>
        </authorList>
    </citation>
    <scope>NUCLEOTIDE SEQUENCE [LARGE SCALE GENOMIC DNA]</scope>
    <source>
        <strain evidence="11">DSM 22251</strain>
    </source>
</reference>
<dbReference type="PIRSF" id="PIRSF005355">
    <property type="entry name" value="UBIAD1"/>
    <property type="match status" value="1"/>
</dbReference>
<dbReference type="EC" id="2.5.1.74" evidence="8 9"/>
<feature type="transmembrane region" description="Helical" evidence="8">
    <location>
        <begin position="38"/>
        <end position="56"/>
    </location>
</feature>
<evidence type="ECO:0000256" key="7">
    <source>
        <dbReference type="ARBA" id="ARBA00023136"/>
    </source>
</evidence>
<dbReference type="GO" id="GO:0046428">
    <property type="term" value="F:1,4-dihydroxy-2-naphthoate polyprenyltransferase activity"/>
    <property type="evidence" value="ECO:0007669"/>
    <property type="project" value="UniProtKB-UniRule"/>
</dbReference>
<evidence type="ECO:0000313" key="11">
    <source>
        <dbReference type="Proteomes" id="UP000242560"/>
    </source>
</evidence>
<protein>
    <recommendedName>
        <fullName evidence="8 9">1,4-dihydroxy-2-naphthoate octaprenyltransferase</fullName>
        <shortName evidence="8">DHNA-octaprenyltransferase</shortName>
        <ecNumber evidence="8 9">2.5.1.74</ecNumber>
    </recommendedName>
</protein>
<comment type="catalytic activity">
    <reaction evidence="8">
        <text>an all-trans-polyprenyl diphosphate + 1,4-dihydroxy-2-naphthoate + H(+) = a 2-demethylmenaquinol + CO2 + diphosphate</text>
        <dbReference type="Rhea" id="RHEA:26478"/>
        <dbReference type="Rhea" id="RHEA-COMP:9563"/>
        <dbReference type="Rhea" id="RHEA-COMP:9564"/>
        <dbReference type="ChEBI" id="CHEBI:11173"/>
        <dbReference type="ChEBI" id="CHEBI:15378"/>
        <dbReference type="ChEBI" id="CHEBI:16526"/>
        <dbReference type="ChEBI" id="CHEBI:33019"/>
        <dbReference type="ChEBI" id="CHEBI:55437"/>
        <dbReference type="ChEBI" id="CHEBI:58914"/>
        <dbReference type="EC" id="2.5.1.74"/>
    </reaction>
</comment>
<evidence type="ECO:0000313" key="10">
    <source>
        <dbReference type="EMBL" id="SFI63956.1"/>
    </source>
</evidence>
<dbReference type="EMBL" id="FORQ01000001">
    <property type="protein sequence ID" value="SFI63956.1"/>
    <property type="molecule type" value="Genomic_DNA"/>
</dbReference>
<dbReference type="PANTHER" id="PTHR13929">
    <property type="entry name" value="1,4-DIHYDROXY-2-NAPHTHOATE OCTAPRENYLTRANSFERASE"/>
    <property type="match status" value="1"/>
</dbReference>
<feature type="transmembrane region" description="Helical" evidence="8">
    <location>
        <begin position="96"/>
        <end position="116"/>
    </location>
</feature>
<keyword evidence="11" id="KW-1185">Reference proteome</keyword>
<comment type="function">
    <text evidence="8">Conversion of 1,4-dihydroxy-2-naphthoate (DHNA) to demethylmenaquinone (DMK).</text>
</comment>
<evidence type="ECO:0000256" key="1">
    <source>
        <dbReference type="ARBA" id="ARBA00004141"/>
    </source>
</evidence>
<dbReference type="Pfam" id="PF01040">
    <property type="entry name" value="UbiA"/>
    <property type="match status" value="1"/>
</dbReference>
<evidence type="ECO:0000256" key="4">
    <source>
        <dbReference type="ARBA" id="ARBA00022679"/>
    </source>
</evidence>
<dbReference type="Gene3D" id="1.10.357.140">
    <property type="entry name" value="UbiA prenyltransferase"/>
    <property type="match status" value="1"/>
</dbReference>
<evidence type="ECO:0000256" key="3">
    <source>
        <dbReference type="ARBA" id="ARBA00022475"/>
    </source>
</evidence>
<dbReference type="GO" id="GO:0042371">
    <property type="term" value="P:vitamin K biosynthetic process"/>
    <property type="evidence" value="ECO:0007669"/>
    <property type="project" value="TreeGrafter"/>
</dbReference>
<feature type="transmembrane region" description="Helical" evidence="8">
    <location>
        <begin position="291"/>
        <end position="309"/>
    </location>
</feature>
<keyword evidence="5 8" id="KW-0812">Transmembrane</keyword>
<dbReference type="InterPro" id="IPR044878">
    <property type="entry name" value="UbiA_sf"/>
</dbReference>
<organism evidence="10 11">
    <name type="scientific">Kaistella treverensis</name>
    <dbReference type="NCBI Taxonomy" id="631455"/>
    <lineage>
        <taxon>Bacteria</taxon>
        <taxon>Pseudomonadati</taxon>
        <taxon>Bacteroidota</taxon>
        <taxon>Flavobacteriia</taxon>
        <taxon>Flavobacteriales</taxon>
        <taxon>Weeksellaceae</taxon>
        <taxon>Chryseobacterium group</taxon>
        <taxon>Kaistella</taxon>
    </lineage>
</organism>
<feature type="transmembrane region" description="Helical" evidence="8">
    <location>
        <begin position="254"/>
        <end position="271"/>
    </location>
</feature>
<dbReference type="AlphaFoldDB" id="A0A1I3JUX4"/>
<keyword evidence="3 8" id="KW-1003">Cell membrane</keyword>
<feature type="transmembrane region" description="Helical" evidence="8">
    <location>
        <begin position="128"/>
        <end position="145"/>
    </location>
</feature>
<keyword evidence="4 8" id="KW-0808">Transferase</keyword>
<keyword evidence="2 8" id="KW-0474">Menaquinone biosynthesis</keyword>
<evidence type="ECO:0000256" key="8">
    <source>
        <dbReference type="HAMAP-Rule" id="MF_01937"/>
    </source>
</evidence>
<feature type="transmembrane region" description="Helical" evidence="8">
    <location>
        <begin position="227"/>
        <end position="248"/>
    </location>
</feature>